<dbReference type="InterPro" id="IPR036467">
    <property type="entry name" value="LS/RS_sf"/>
</dbReference>
<keyword evidence="18" id="KW-1185">Reference proteome</keyword>
<evidence type="ECO:0000313" key="18">
    <source>
        <dbReference type="Proteomes" id="UP000255230"/>
    </source>
</evidence>
<evidence type="ECO:0000256" key="1">
    <source>
        <dbReference type="ARBA" id="ARBA00004917"/>
    </source>
</evidence>
<dbReference type="NCBIfam" id="TIGR00114">
    <property type="entry name" value="lumazine-synth"/>
    <property type="match status" value="1"/>
</dbReference>
<sequence>MANLQNELAQVQHISGELHTNAHAKIGMVVGRFNSFVVESLVSGAIDTLLRHGIAGSNITVVRVPGAWEIPLAVARMAQTDKFDAIIGLGAVIRGSTPHFDFVAGESAKGLGAIGLDYDVPVINAILTTDSIEQAIERSGTKAGNKGSEAAMVALEMINVLGQIDAQMAGE</sequence>
<dbReference type="EMBL" id="LZMT01000060">
    <property type="protein sequence ID" value="OBX60417.1"/>
    <property type="molecule type" value="Genomic_DNA"/>
</dbReference>
<dbReference type="FunFam" id="3.40.50.960:FF:000001">
    <property type="entry name" value="6,7-dimethyl-8-ribityllumazine synthase"/>
    <property type="match status" value="1"/>
</dbReference>
<dbReference type="EMBL" id="CP047226">
    <property type="protein sequence ID" value="QHG10297.1"/>
    <property type="molecule type" value="Genomic_DNA"/>
</dbReference>
<dbReference type="Pfam" id="PF00885">
    <property type="entry name" value="DMRL_synthase"/>
    <property type="match status" value="1"/>
</dbReference>
<evidence type="ECO:0000256" key="3">
    <source>
        <dbReference type="ARBA" id="ARBA00012664"/>
    </source>
</evidence>
<dbReference type="GeneID" id="35778882"/>
<evidence type="ECO:0000256" key="6">
    <source>
        <dbReference type="ARBA" id="ARBA00048785"/>
    </source>
</evidence>
<comment type="function">
    <text evidence="7 9">Catalyzes the formation of 6,7-dimethyl-8-ribityllumazine by condensation of 5-amino-6-(D-ribitylamino)uracil with 3,4-dihydroxy-2-butanone 4-phosphate. This is the penultimate step in the biosynthesis of riboflavin.</text>
</comment>
<evidence type="ECO:0000313" key="11">
    <source>
        <dbReference type="EMBL" id="OBX60417.1"/>
    </source>
</evidence>
<evidence type="ECO:0000256" key="5">
    <source>
        <dbReference type="ARBA" id="ARBA00022679"/>
    </source>
</evidence>
<evidence type="ECO:0000256" key="7">
    <source>
        <dbReference type="ARBA" id="ARBA00058151"/>
    </source>
</evidence>
<evidence type="ECO:0000313" key="13">
    <source>
        <dbReference type="EMBL" id="QHG10297.1"/>
    </source>
</evidence>
<evidence type="ECO:0000313" key="15">
    <source>
        <dbReference type="Proteomes" id="UP000092509"/>
    </source>
</evidence>
<dbReference type="KEGG" id="mos:AXE82_08260"/>
<evidence type="ECO:0000313" key="14">
    <source>
        <dbReference type="EMBL" id="STY98180.1"/>
    </source>
</evidence>
<evidence type="ECO:0000313" key="10">
    <source>
        <dbReference type="EMBL" id="ATW70666.1"/>
    </source>
</evidence>
<organism evidence="14 18">
    <name type="scientific">Faucicola osloensis</name>
    <name type="common">Moraxella osloensis</name>
    <dbReference type="NCBI Taxonomy" id="34062"/>
    <lineage>
        <taxon>Bacteria</taxon>
        <taxon>Pseudomonadati</taxon>
        <taxon>Pseudomonadota</taxon>
        <taxon>Gammaproteobacteria</taxon>
        <taxon>Moraxellales</taxon>
        <taxon>Moraxellaceae</taxon>
        <taxon>Faucicola</taxon>
    </lineage>
</organism>
<dbReference type="AlphaFoldDB" id="A0A109WBY5"/>
<reference evidence="10" key="2">
    <citation type="submission" date="2017-11" db="EMBL/GenBank/DDBJ databases">
        <title>Complete Genome Sequence from Moraxella oslensis YHS isolated from human skin.</title>
        <authorList>
            <person name="Lee K."/>
            <person name="Lim J.Y."/>
            <person name="Hwang I."/>
        </authorList>
    </citation>
    <scope>NUCLEOTIDE SEQUENCE</scope>
    <source>
        <strain evidence="10">YHS</strain>
    </source>
</reference>
<dbReference type="Proteomes" id="UP000255230">
    <property type="component" value="Unassembled WGS sequence"/>
</dbReference>
<dbReference type="InterPro" id="IPR002180">
    <property type="entry name" value="LS/RS"/>
</dbReference>
<dbReference type="Proteomes" id="UP000234914">
    <property type="component" value="Unassembled WGS sequence"/>
</dbReference>
<dbReference type="GO" id="GO:0009349">
    <property type="term" value="C:riboflavin synthase complex"/>
    <property type="evidence" value="ECO:0007669"/>
    <property type="project" value="UniProtKB-UniRule"/>
</dbReference>
<dbReference type="EC" id="2.5.1.78" evidence="3 9"/>
<dbReference type="PANTHER" id="PTHR21058">
    <property type="entry name" value="6,7-DIMETHYL-8-RIBITYLLUMAZINE SYNTHASE DMRL SYNTHASE LUMAZINE SYNTHASE"/>
    <property type="match status" value="1"/>
</dbReference>
<dbReference type="PANTHER" id="PTHR21058:SF0">
    <property type="entry name" value="6,7-DIMETHYL-8-RIBITYLLUMAZINE SYNTHASE"/>
    <property type="match status" value="1"/>
</dbReference>
<evidence type="ECO:0000256" key="9">
    <source>
        <dbReference type="HAMAP-Rule" id="MF_00178"/>
    </source>
</evidence>
<dbReference type="Gene3D" id="3.40.50.960">
    <property type="entry name" value="Lumazine/riboflavin synthase"/>
    <property type="match status" value="1"/>
</dbReference>
<feature type="binding site" evidence="9">
    <location>
        <begin position="96"/>
        <end position="97"/>
    </location>
    <ligand>
        <name>(2S)-2-hydroxy-3-oxobutyl phosphate</name>
        <dbReference type="ChEBI" id="CHEBI:58830"/>
    </ligand>
</feature>
<reference evidence="14 18" key="5">
    <citation type="submission" date="2018-06" db="EMBL/GenBank/DDBJ databases">
        <authorList>
            <consortium name="Pathogen Informatics"/>
            <person name="Doyle S."/>
        </authorList>
    </citation>
    <scope>NUCLEOTIDE SEQUENCE [LARGE SCALE GENOMIC DNA]</scope>
    <source>
        <strain evidence="14 18">NCTC10465</strain>
    </source>
</reference>
<dbReference type="UniPathway" id="UPA00275">
    <property type="reaction ID" value="UER00404"/>
</dbReference>
<reference evidence="16" key="4">
    <citation type="journal article" date="2018" name="Genome Announc.">
        <title>Complete Genome Sequences of Three Moraxella osloensis Strains Isolated from Human Skin.</title>
        <authorList>
            <person name="Lim J.Y."/>
            <person name="Hwang I."/>
            <person name="Ganzorig M."/>
            <person name="Huang S.L."/>
            <person name="Cho G.S."/>
            <person name="Franz C.M.A.P."/>
            <person name="Lee K."/>
        </authorList>
    </citation>
    <scope>NUCLEOTIDE SEQUENCE [LARGE SCALE GENOMIC DNA]</scope>
    <source>
        <strain evidence="16">YHS</strain>
    </source>
</reference>
<dbReference type="CDD" id="cd09209">
    <property type="entry name" value="Lumazine_synthase-I"/>
    <property type="match status" value="1"/>
</dbReference>
<comment type="subunit">
    <text evidence="9">Forms an icosahedral capsid composed of 60 subunits, arranged as a dodecamer of pentamers.</text>
</comment>
<comment type="pathway">
    <text evidence="1 9">Cofactor biosynthesis; riboflavin biosynthesis; riboflavin from 2-hydroxy-3-oxobutyl phosphate and 5-amino-6-(D-ribitylamino)uracil: step 1/2.</text>
</comment>
<keyword evidence="4 9" id="KW-0686">Riboflavin biosynthesis</keyword>
<feature type="binding site" evidence="9">
    <location>
        <position position="33"/>
    </location>
    <ligand>
        <name>5-amino-6-(D-ribitylamino)uracil</name>
        <dbReference type="ChEBI" id="CHEBI:15934"/>
    </ligand>
</feature>
<keyword evidence="5 9" id="KW-0808">Transferase</keyword>
<evidence type="ECO:0000256" key="8">
    <source>
        <dbReference type="ARBA" id="ARBA00072606"/>
    </source>
</evidence>
<feature type="binding site" evidence="9">
    <location>
        <begin position="67"/>
        <end position="69"/>
    </location>
    <ligand>
        <name>5-amino-6-(D-ribitylamino)uracil</name>
        <dbReference type="ChEBI" id="CHEBI:15934"/>
    </ligand>
</feature>
<protein>
    <recommendedName>
        <fullName evidence="8 9">6,7-dimethyl-8-ribityllumazine synthase</fullName>
        <shortName evidence="9">DMRL synthase</shortName>
        <shortName evidence="9">LS</shortName>
        <shortName evidence="9">Lumazine synthase</shortName>
        <ecNumber evidence="3 9">2.5.1.78</ecNumber>
    </recommendedName>
</protein>
<dbReference type="RefSeq" id="WP_007115135.1">
    <property type="nucleotide sequence ID" value="NZ_CALTVS010000006.1"/>
</dbReference>
<accession>A0A109WBY5</accession>
<reference evidence="11 15" key="1">
    <citation type="submission" date="2016-06" db="EMBL/GenBank/DDBJ databases">
        <title>Draft genome of Moraxella osloensis CCUG 67237.</title>
        <authorList>
            <person name="Salva-Serra F."/>
            <person name="Engstrom-Jakobsson H."/>
            <person name="Thorell K."/>
            <person name="Gonzales-Siles L."/>
            <person name="Karlsson R."/>
            <person name="Boulund F."/>
            <person name="Engstrand L."/>
            <person name="Kristiansson E."/>
            <person name="Moore E."/>
        </authorList>
    </citation>
    <scope>NUCLEOTIDE SEQUENCE [LARGE SCALE GENOMIC DNA]</scope>
    <source>
        <strain evidence="11 15">CCUG 67237</strain>
    </source>
</reference>
<dbReference type="SUPFAM" id="SSF52121">
    <property type="entry name" value="Lumazine synthase"/>
    <property type="match status" value="1"/>
</dbReference>
<evidence type="ECO:0000313" key="19">
    <source>
        <dbReference type="Proteomes" id="UP000464046"/>
    </source>
</evidence>
<dbReference type="HAMAP" id="MF_00178">
    <property type="entry name" value="Lumazine_synth"/>
    <property type="match status" value="1"/>
</dbReference>
<comment type="similarity">
    <text evidence="2 9">Belongs to the DMRL synthase family.</text>
</comment>
<reference evidence="13" key="7">
    <citation type="journal article" date="2020" name="Microbiol. Resour. Announc.">
        <title>Complete Genome Sequence of Moraxella osloensis Strain YV1, Isolated from an Australian Wastewater Treatment Plant.</title>
        <authorList>
            <person name="Batinovic S."/>
            <person name="Rice D.T.F."/>
            <person name="Seviour R.J."/>
            <person name="Petrovski S."/>
        </authorList>
    </citation>
    <scope>NUCLEOTIDE SEQUENCE</scope>
    <source>
        <strain evidence="13">YV1</strain>
    </source>
</reference>
<feature type="binding site" evidence="9">
    <location>
        <begin position="91"/>
        <end position="93"/>
    </location>
    <ligand>
        <name>5-amino-6-(D-ribitylamino)uracil</name>
        <dbReference type="ChEBI" id="CHEBI:15934"/>
    </ligand>
</feature>
<feature type="binding site" evidence="9">
    <location>
        <position position="124"/>
    </location>
    <ligand>
        <name>5-amino-6-(D-ribitylamino)uracil</name>
        <dbReference type="ChEBI" id="CHEBI:15934"/>
    </ligand>
</feature>
<comment type="catalytic activity">
    <reaction evidence="6 9">
        <text>(2S)-2-hydroxy-3-oxobutyl phosphate + 5-amino-6-(D-ribitylamino)uracil = 6,7-dimethyl-8-(1-D-ribityl)lumazine + phosphate + 2 H2O + H(+)</text>
        <dbReference type="Rhea" id="RHEA:26152"/>
        <dbReference type="ChEBI" id="CHEBI:15377"/>
        <dbReference type="ChEBI" id="CHEBI:15378"/>
        <dbReference type="ChEBI" id="CHEBI:15934"/>
        <dbReference type="ChEBI" id="CHEBI:43474"/>
        <dbReference type="ChEBI" id="CHEBI:58201"/>
        <dbReference type="ChEBI" id="CHEBI:58830"/>
        <dbReference type="EC" id="2.5.1.78"/>
    </reaction>
</comment>
<name>A0A109WBY5_FAUOS</name>
<proteinExistence type="inferred from homology"/>
<dbReference type="GO" id="GO:0005829">
    <property type="term" value="C:cytosol"/>
    <property type="evidence" value="ECO:0007669"/>
    <property type="project" value="TreeGrafter"/>
</dbReference>
<dbReference type="EMBL" id="UGPY01000001">
    <property type="protein sequence ID" value="STY98180.1"/>
    <property type="molecule type" value="Genomic_DNA"/>
</dbReference>
<evidence type="ECO:0000256" key="4">
    <source>
        <dbReference type="ARBA" id="ARBA00022619"/>
    </source>
</evidence>
<dbReference type="GO" id="GO:0000906">
    <property type="term" value="F:6,7-dimethyl-8-ribityllumazine synthase activity"/>
    <property type="evidence" value="ECO:0007669"/>
    <property type="project" value="UniProtKB-UniRule"/>
</dbReference>
<feature type="binding site" evidence="9">
    <location>
        <position position="138"/>
    </location>
    <ligand>
        <name>(2S)-2-hydroxy-3-oxobutyl phosphate</name>
        <dbReference type="ChEBI" id="CHEBI:58830"/>
    </ligand>
</feature>
<reference evidence="12 17" key="3">
    <citation type="submission" date="2017-12" db="EMBL/GenBank/DDBJ databases">
        <title>Phylogenetic diversity of female urinary microbiome.</title>
        <authorList>
            <person name="Thomas-White K."/>
            <person name="Wolfe A.J."/>
        </authorList>
    </citation>
    <scope>NUCLEOTIDE SEQUENCE [LARGE SCALE GENOMIC DNA]</scope>
    <source>
        <strain evidence="12 17">UMB0416</strain>
    </source>
</reference>
<reference evidence="19" key="6">
    <citation type="submission" date="2019-12" db="EMBL/GenBank/DDBJ databases">
        <title>Whole genome sequence of Moraxella osloensis YV1.</title>
        <authorList>
            <person name="Batinovic S."/>
            <person name="Rice D.T.F."/>
            <person name="Petrovski S."/>
        </authorList>
    </citation>
    <scope>NUCLEOTIDE SEQUENCE [LARGE SCALE GENOMIC DNA]</scope>
    <source>
        <strain evidence="19">YV1</strain>
    </source>
</reference>
<feature type="active site" description="Proton donor" evidence="9">
    <location>
        <position position="99"/>
    </location>
</feature>
<dbReference type="InterPro" id="IPR034964">
    <property type="entry name" value="LS"/>
</dbReference>
<dbReference type="NCBIfam" id="NF000812">
    <property type="entry name" value="PRK00061.1-4"/>
    <property type="match status" value="1"/>
</dbReference>
<evidence type="ECO:0000313" key="12">
    <source>
        <dbReference type="EMBL" id="PKZ68805.1"/>
    </source>
</evidence>
<evidence type="ECO:0000313" key="17">
    <source>
        <dbReference type="Proteomes" id="UP000234914"/>
    </source>
</evidence>
<evidence type="ECO:0000256" key="2">
    <source>
        <dbReference type="ARBA" id="ARBA00007424"/>
    </source>
</evidence>
<gene>
    <name evidence="9 14" type="primary">ribH</name>
    <name evidence="13" type="synonym">ribE</name>
    <name evidence="11" type="ORF">A9299_07255</name>
    <name evidence="12" type="ORF">CYJ96_06495</name>
    <name evidence="13" type="ORF">GSF12_10675</name>
    <name evidence="14" type="ORF">NCTC10465_01986</name>
    <name evidence="10" type="ORF">YHS_11385</name>
</gene>
<dbReference type="EMBL" id="PKJS01000007">
    <property type="protein sequence ID" value="PKZ68805.1"/>
    <property type="molecule type" value="Genomic_DNA"/>
</dbReference>
<dbReference type="EMBL" id="CP024176">
    <property type="protein sequence ID" value="ATW70666.1"/>
    <property type="molecule type" value="Genomic_DNA"/>
</dbReference>
<dbReference type="GO" id="GO:0009231">
    <property type="term" value="P:riboflavin biosynthetic process"/>
    <property type="evidence" value="ECO:0007669"/>
    <property type="project" value="UniProtKB-UniRule"/>
</dbReference>
<evidence type="ECO:0000313" key="16">
    <source>
        <dbReference type="Proteomes" id="UP000229521"/>
    </source>
</evidence>